<protein>
    <submittedName>
        <fullName evidence="1">Orf80 protein</fullName>
    </submittedName>
</protein>
<gene>
    <name evidence="1" type="primary">orf80</name>
</gene>
<dbReference type="AlphaFoldDB" id="O70028"/>
<evidence type="ECO:0000313" key="1">
    <source>
        <dbReference type="EMBL" id="CAA56756.1"/>
    </source>
</evidence>
<proteinExistence type="predicted"/>
<name>O70028_STRVD</name>
<dbReference type="EMBL" id="X80774">
    <property type="protein sequence ID" value="CAA56756.1"/>
    <property type="molecule type" value="Genomic_DNA"/>
</dbReference>
<organism evidence="1">
    <name type="scientific">Streptomyces viridosporus</name>
    <dbReference type="NCBI Taxonomy" id="67581"/>
    <lineage>
        <taxon>Bacteria</taxon>
        <taxon>Bacillati</taxon>
        <taxon>Actinomycetota</taxon>
        <taxon>Actinomycetes</taxon>
        <taxon>Kitasatosporales</taxon>
        <taxon>Streptomycetaceae</taxon>
        <taxon>Streptomyces</taxon>
    </lineage>
</organism>
<keyword evidence="1" id="KW-0614">Plasmid</keyword>
<reference evidence="1" key="3">
    <citation type="submission" date="2007-01" db="EMBL/GenBank/DDBJ databases">
        <authorList>
            <person name="Muth G."/>
        </authorList>
    </citation>
    <scope>NUCLEOTIDE SEQUENCE</scope>
    <source>
        <strain evidence="1">DSM2932</strain>
        <plasmid evidence="1">pSG5</plasmid>
    </source>
</reference>
<geneLocation type="plasmid" evidence="1">
    <name>pSG5</name>
</geneLocation>
<reference evidence="1" key="1">
    <citation type="journal article" date="1995" name="Plasmid">
        <title>Streptomyces ghanaensis plasmid pSG5: nucleotide sequence analysis of the self-transmissible minimal replicon and characterization of the replication mode.</title>
        <authorList>
            <person name="Muth G."/>
            <person name="Farr M."/>
            <person name="Hartmann V."/>
            <person name="Wohlleben W."/>
        </authorList>
    </citation>
    <scope>NUCLEOTIDE SEQUENCE [LARGE SCALE GENOMIC DNA]</scope>
    <source>
        <strain evidence="1">DSM2932</strain>
        <plasmid evidence="1">pSG5</plasmid>
    </source>
</reference>
<sequence length="80" mass="8152">MRSFVVQAVLVLLTVLEMVAGLIAGSVALASLITEAVARAASAGTTEFARRVGADPVSLRLRDELAAVLATTISTPGGTR</sequence>
<reference evidence="1" key="2">
    <citation type="journal article" date="1998" name="Microbiology (Mosc.)">
        <title>The conjugative plasmid pSG5 from Streptomyces ghanaensis DSM2932 differs in its transfer functions from other Streptomyces rolling circle type plasmids.</title>
        <authorList>
            <person name="Maas R.M."/>
            <person name="Goetz J."/>
            <person name="Wohlleben W."/>
            <person name="Muth G."/>
        </authorList>
    </citation>
    <scope>NUCLEOTIDE SEQUENCE</scope>
    <source>
        <strain evidence="1">DSM2932</strain>
        <plasmid evidence="1">pSG5</plasmid>
    </source>
</reference>
<accession>O70028</accession>
<dbReference type="RefSeq" id="WP_011815242.1">
    <property type="nucleotide sequence ID" value="NC_008792.1"/>
</dbReference>